<dbReference type="Proteomes" id="UP000248886">
    <property type="component" value="Unassembled WGS sequence"/>
</dbReference>
<feature type="region of interest" description="Disordered" evidence="1">
    <location>
        <begin position="196"/>
        <end position="218"/>
    </location>
</feature>
<accession>A0A2W1KCG4</accession>
<dbReference type="CDD" id="cd16892">
    <property type="entry name" value="LT_VirB1-like"/>
    <property type="match status" value="1"/>
</dbReference>
<protein>
    <submittedName>
        <fullName evidence="3">Conjugal transfer protein</fullName>
    </submittedName>
</protein>
<reference evidence="3 4" key="1">
    <citation type="submission" date="2018-06" db="EMBL/GenBank/DDBJ databases">
        <title>Draft sequence of Acidithiobacillus ferrooxidans CCM 4253.</title>
        <authorList>
            <person name="Moya-Beltran A."/>
            <person name="Castro M."/>
            <person name="Covarrubias P.C."/>
            <person name="Issotta F."/>
            <person name="Janiczek O."/>
            <person name="Mandl M."/>
            <person name="Kucera J."/>
            <person name="Quatrini R."/>
        </authorList>
    </citation>
    <scope>NUCLEOTIDE SEQUENCE [LARGE SCALE GENOMIC DNA]</scope>
    <source>
        <strain evidence="3 4">CCM 4253</strain>
    </source>
</reference>
<dbReference type="InterPro" id="IPR023346">
    <property type="entry name" value="Lysozyme-like_dom_sf"/>
</dbReference>
<sequence length="218" mass="23194">MILLSQINAECAPMVAPSTMAAIVRVESGGNPLAMWNNSTQSMVIPGSRAQAIRYLRHAMAAGQRVDVGLAQVDTGNFAAFGLRPRNAFNACANLRAGGEILHMDWQQALSSGYRGQQALYHAFEAYNSGRLRGDAQYANRILGAAGVPTSAGCKLAGCKPAGRKPVAYGRLRTVSWGNQGNAALPSNPFPQFRWQAKSPQAVTSGPSDDSHSWPVLP</sequence>
<dbReference type="OrthoDB" id="8565485at2"/>
<evidence type="ECO:0000256" key="1">
    <source>
        <dbReference type="SAM" id="MobiDB-lite"/>
    </source>
</evidence>
<organism evidence="3 4">
    <name type="scientific">Acidithiobacillus ferrooxidans</name>
    <name type="common">Thiobacillus ferrooxidans</name>
    <dbReference type="NCBI Taxonomy" id="920"/>
    <lineage>
        <taxon>Bacteria</taxon>
        <taxon>Pseudomonadati</taxon>
        <taxon>Pseudomonadota</taxon>
        <taxon>Acidithiobacillia</taxon>
        <taxon>Acidithiobacillales</taxon>
        <taxon>Acidithiobacillaceae</taxon>
        <taxon>Acidithiobacillus</taxon>
    </lineage>
</organism>
<name>A0A2W1KCG4_ACIFR</name>
<evidence type="ECO:0000313" key="3">
    <source>
        <dbReference type="EMBL" id="PZD80215.1"/>
    </source>
</evidence>
<feature type="domain" description="Transglycosylase SLT" evidence="2">
    <location>
        <begin position="7"/>
        <end position="133"/>
    </location>
</feature>
<dbReference type="InterPro" id="IPR008258">
    <property type="entry name" value="Transglycosylase_SLT_dom_1"/>
</dbReference>
<feature type="compositionally biased region" description="Polar residues" evidence="1">
    <location>
        <begin position="198"/>
        <end position="208"/>
    </location>
</feature>
<dbReference type="SUPFAM" id="SSF53955">
    <property type="entry name" value="Lysozyme-like"/>
    <property type="match status" value="1"/>
</dbReference>
<evidence type="ECO:0000313" key="4">
    <source>
        <dbReference type="Proteomes" id="UP000248886"/>
    </source>
</evidence>
<evidence type="ECO:0000259" key="2">
    <source>
        <dbReference type="Pfam" id="PF01464"/>
    </source>
</evidence>
<comment type="caution">
    <text evidence="3">The sequence shown here is derived from an EMBL/GenBank/DDBJ whole genome shotgun (WGS) entry which is preliminary data.</text>
</comment>
<dbReference type="RefSeq" id="WP_012536710.1">
    <property type="nucleotide sequence ID" value="NZ_AP025160.1"/>
</dbReference>
<dbReference type="AlphaFoldDB" id="A0A2W1KCG4"/>
<proteinExistence type="predicted"/>
<gene>
    <name evidence="3" type="ORF">DN052_13685</name>
</gene>
<dbReference type="EMBL" id="QKQP01000009">
    <property type="protein sequence ID" value="PZD80215.1"/>
    <property type="molecule type" value="Genomic_DNA"/>
</dbReference>
<dbReference type="Gene3D" id="1.10.530.10">
    <property type="match status" value="1"/>
</dbReference>
<dbReference type="Pfam" id="PF01464">
    <property type="entry name" value="SLT"/>
    <property type="match status" value="1"/>
</dbReference>